<keyword evidence="6" id="KW-0235">DNA replication</keyword>
<dbReference type="Pfam" id="PF07733">
    <property type="entry name" value="DNA_pol3_alpha"/>
    <property type="match status" value="1"/>
</dbReference>
<dbReference type="Pfam" id="PF02811">
    <property type="entry name" value="PHP"/>
    <property type="match status" value="1"/>
</dbReference>
<dbReference type="CDD" id="cd12113">
    <property type="entry name" value="PHP_PolIIIA_DnaE3"/>
    <property type="match status" value="1"/>
</dbReference>
<dbReference type="InterPro" id="IPR029460">
    <property type="entry name" value="DNAPol_HHH"/>
</dbReference>
<dbReference type="Pfam" id="PF01336">
    <property type="entry name" value="tRNA_anti-codon"/>
    <property type="match status" value="1"/>
</dbReference>
<dbReference type="InterPro" id="IPR004365">
    <property type="entry name" value="NA-bd_OB_tRNA"/>
</dbReference>
<dbReference type="SUPFAM" id="SSF89550">
    <property type="entry name" value="PHP domain-like"/>
    <property type="match status" value="1"/>
</dbReference>
<organism evidence="10 11">
    <name type="scientific">Candidatus Galligastranaerophilus intestinavium</name>
    <dbReference type="NCBI Taxonomy" id="2840836"/>
    <lineage>
        <taxon>Bacteria</taxon>
        <taxon>Candidatus Galligastranaerophilus</taxon>
    </lineage>
</organism>
<sequence length="1149" mass="130480">MKYVPLHLHTEYSLLDGAIKVKDLFNFAKENNMPAVALTDHGVMFGVIDMVLNAKECPEVKPLIGCEFYICEGDVINDKTTKKTLYHLVLIAKNNEGYQNLIKLDSIASTQGYYYKPRINHEMLEKYSSGIVCLSACIQGEVARNILDGNEQKALEKAKWYKNLFGEDFYIELQDHGLQEQKESNPKLIQIAKDLDLKMVITNDSHYLRAQDALWHDTLLCEQTKSSKSDTNRFKFSNNEFYVKTVEELRRSFDWMDEDTFNKCIENTVEVANKCDVHIELGKSHLPSYPVPEGYTISSYFDHLCREGLKRRYGENYPKEIEERYEYERGVIEKMGFPAYFLITWDFINWAKEHGVPTGPGRGSAAGSIVAYVLGITELDPIRHHLLFERFLNPERISMPDVDIDFCKRRRGEVIDYVTKKYGEDHVCQIITFGTLAAKAALKAVCRVYDIPFSDSNKWAGMIPSAPGTKLDDALKDGMELKKLCDENEMVRRLVDEARHLEGLKNQVGTHAAGVIISHKPLDEIIPIALSKEKTTTTQYPMVHIEKLGLLKMDFLGLETLTIIRDTLDLIKMRHGIDLDINKIPLDDPETFDLLKRGDTDGVFQLESGGMKKLVKDLKPTVFEDLGALVALFRPGPLESGMVKDFVDRKHGRQKIEYAHPLLEKILKDTYGTIVYQEQIMQIFQTLAGYTLGGADMVRRMMGKKKLDEMAKQKGIFIEGAAKNGMSGEAASALFEQIESFAKYCFNRSHSAAYAFVAYQTAYLKAHYPVEYMCSILTSQADNQDKTQQYILQCQALGIKVLPPDINKSSSQFFPDGDNIRFGLASIKNVGGAVIDEIEKERQNKEFESFFDFCSRVDSKCLNKKTLESLIKAGAFVSLEKSRKQLLDNIDNVVEYVHKDKKAQSSGQVSLFAALGEEAQELNIPTFELLGSSDDEFSDSEIQQFEHDLMGIYVTSHPLSSIKDTLKYITTDTVSDILENPENDKSVTVCGLLSQVVQKATRKDPSKFLKTGIIEDLTGRVEVVMFPKTVEACGQYMNSEERVIIKAKIQNREEQINLIIQDIKPIGTVNLFKIRYNQDLAFEENIYLKEVLAKYKGEDPVLIDFADDNDERVQMLASSNLWVKNDPQLEDDLKKAFRDKLDIEVVALN</sequence>
<dbReference type="InterPro" id="IPR003141">
    <property type="entry name" value="Pol/His_phosphatase_N"/>
</dbReference>
<dbReference type="Gene3D" id="1.10.10.1600">
    <property type="entry name" value="Bacterial DNA polymerase III alpha subunit, thumb domain"/>
    <property type="match status" value="1"/>
</dbReference>
<evidence type="ECO:0000256" key="8">
    <source>
        <dbReference type="ARBA" id="ARBA00049244"/>
    </source>
</evidence>
<dbReference type="Proteomes" id="UP000886865">
    <property type="component" value="Unassembled WGS sequence"/>
</dbReference>
<dbReference type="EC" id="2.7.7.7" evidence="2"/>
<feature type="domain" description="Polymerase/histidinol phosphatase N-terminal" evidence="9">
    <location>
        <begin position="4"/>
        <end position="72"/>
    </location>
</feature>
<comment type="caution">
    <text evidence="10">The sequence shown here is derived from an EMBL/GenBank/DDBJ whole genome shotgun (WGS) entry which is preliminary data.</text>
</comment>
<dbReference type="CDD" id="cd04485">
    <property type="entry name" value="DnaE_OBF"/>
    <property type="match status" value="1"/>
</dbReference>
<dbReference type="Pfam" id="PF17657">
    <property type="entry name" value="DNA_pol3_finger"/>
    <property type="match status" value="1"/>
</dbReference>
<dbReference type="EMBL" id="DVJQ01000048">
    <property type="protein sequence ID" value="HIS74503.1"/>
    <property type="molecule type" value="Genomic_DNA"/>
</dbReference>
<protein>
    <recommendedName>
        <fullName evidence="3">DNA polymerase III subunit alpha</fullName>
        <ecNumber evidence="2">2.7.7.7</ecNumber>
    </recommendedName>
</protein>
<gene>
    <name evidence="10" type="ORF">IAA86_05750</name>
</gene>
<dbReference type="InterPro" id="IPR016195">
    <property type="entry name" value="Pol/histidinol_Pase-like"/>
</dbReference>
<evidence type="ECO:0000313" key="10">
    <source>
        <dbReference type="EMBL" id="HIS74503.1"/>
    </source>
</evidence>
<dbReference type="GO" id="GO:0005737">
    <property type="term" value="C:cytoplasm"/>
    <property type="evidence" value="ECO:0007669"/>
    <property type="project" value="UniProtKB-SubCell"/>
</dbReference>
<evidence type="ECO:0000256" key="6">
    <source>
        <dbReference type="ARBA" id="ARBA00022705"/>
    </source>
</evidence>
<dbReference type="NCBIfam" id="TIGR00594">
    <property type="entry name" value="polc"/>
    <property type="match status" value="1"/>
</dbReference>
<keyword evidence="7" id="KW-0239">DNA-directed DNA polymerase</keyword>
<reference evidence="10" key="2">
    <citation type="journal article" date="2021" name="PeerJ">
        <title>Extensive microbial diversity within the chicken gut microbiome revealed by metagenomics and culture.</title>
        <authorList>
            <person name="Gilroy R."/>
            <person name="Ravi A."/>
            <person name="Getino M."/>
            <person name="Pursley I."/>
            <person name="Horton D.L."/>
            <person name="Alikhan N.F."/>
            <person name="Baker D."/>
            <person name="Gharbi K."/>
            <person name="Hall N."/>
            <person name="Watson M."/>
            <person name="Adriaenssens E.M."/>
            <person name="Foster-Nyarko E."/>
            <person name="Jarju S."/>
            <person name="Secka A."/>
            <person name="Antonio M."/>
            <person name="Oren A."/>
            <person name="Chaudhuri R.R."/>
            <person name="La Ragione R."/>
            <person name="Hildebrand F."/>
            <person name="Pallen M.J."/>
        </authorList>
    </citation>
    <scope>NUCLEOTIDE SEQUENCE</scope>
    <source>
        <strain evidence="10">CHK152-2871</strain>
    </source>
</reference>
<keyword evidence="4 10" id="KW-0808">Transferase</keyword>
<comment type="subcellular location">
    <subcellularLocation>
        <location evidence="1">Cytoplasm</location>
    </subcellularLocation>
</comment>
<dbReference type="GO" id="GO:0003887">
    <property type="term" value="F:DNA-directed DNA polymerase activity"/>
    <property type="evidence" value="ECO:0007669"/>
    <property type="project" value="UniProtKB-KW"/>
</dbReference>
<dbReference type="GO" id="GO:0008408">
    <property type="term" value="F:3'-5' exonuclease activity"/>
    <property type="evidence" value="ECO:0007669"/>
    <property type="project" value="InterPro"/>
</dbReference>
<dbReference type="Pfam" id="PF14579">
    <property type="entry name" value="HHH_6"/>
    <property type="match status" value="1"/>
</dbReference>
<dbReference type="InterPro" id="IPR004013">
    <property type="entry name" value="PHP_dom"/>
</dbReference>
<evidence type="ECO:0000259" key="9">
    <source>
        <dbReference type="SMART" id="SM00481"/>
    </source>
</evidence>
<evidence type="ECO:0000313" key="11">
    <source>
        <dbReference type="Proteomes" id="UP000886865"/>
    </source>
</evidence>
<evidence type="ECO:0000256" key="5">
    <source>
        <dbReference type="ARBA" id="ARBA00022695"/>
    </source>
</evidence>
<dbReference type="SMART" id="SM00481">
    <property type="entry name" value="POLIIIAc"/>
    <property type="match status" value="1"/>
</dbReference>
<evidence type="ECO:0000256" key="4">
    <source>
        <dbReference type="ARBA" id="ARBA00022679"/>
    </source>
</evidence>
<comment type="catalytic activity">
    <reaction evidence="8">
        <text>DNA(n) + a 2'-deoxyribonucleoside 5'-triphosphate = DNA(n+1) + diphosphate</text>
        <dbReference type="Rhea" id="RHEA:22508"/>
        <dbReference type="Rhea" id="RHEA-COMP:17339"/>
        <dbReference type="Rhea" id="RHEA-COMP:17340"/>
        <dbReference type="ChEBI" id="CHEBI:33019"/>
        <dbReference type="ChEBI" id="CHEBI:61560"/>
        <dbReference type="ChEBI" id="CHEBI:173112"/>
        <dbReference type="EC" id="2.7.7.7"/>
    </reaction>
</comment>
<evidence type="ECO:0000256" key="3">
    <source>
        <dbReference type="ARBA" id="ARBA00019114"/>
    </source>
</evidence>
<name>A0A9D1FIU5_9BACT</name>
<evidence type="ECO:0000256" key="7">
    <source>
        <dbReference type="ARBA" id="ARBA00022932"/>
    </source>
</evidence>
<dbReference type="GO" id="GO:0006260">
    <property type="term" value="P:DNA replication"/>
    <property type="evidence" value="ECO:0007669"/>
    <property type="project" value="UniProtKB-KW"/>
</dbReference>
<evidence type="ECO:0000256" key="1">
    <source>
        <dbReference type="ARBA" id="ARBA00004496"/>
    </source>
</evidence>
<proteinExistence type="predicted"/>
<dbReference type="PANTHER" id="PTHR32294">
    <property type="entry name" value="DNA POLYMERASE III SUBUNIT ALPHA"/>
    <property type="match status" value="1"/>
</dbReference>
<accession>A0A9D1FIU5</accession>
<dbReference type="GO" id="GO:0003676">
    <property type="term" value="F:nucleic acid binding"/>
    <property type="evidence" value="ECO:0007669"/>
    <property type="project" value="InterPro"/>
</dbReference>
<dbReference type="Gene3D" id="3.20.20.140">
    <property type="entry name" value="Metal-dependent hydrolases"/>
    <property type="match status" value="1"/>
</dbReference>
<dbReference type="NCBIfam" id="NF005298">
    <property type="entry name" value="PRK06826.1"/>
    <property type="match status" value="1"/>
</dbReference>
<dbReference type="PANTHER" id="PTHR32294:SF0">
    <property type="entry name" value="DNA POLYMERASE III SUBUNIT ALPHA"/>
    <property type="match status" value="1"/>
</dbReference>
<dbReference type="Gene3D" id="1.10.150.870">
    <property type="match status" value="1"/>
</dbReference>
<dbReference type="InterPro" id="IPR004805">
    <property type="entry name" value="DnaE2/DnaE/PolC"/>
</dbReference>
<dbReference type="InterPro" id="IPR011708">
    <property type="entry name" value="DNA_pol3_alpha_NTPase_dom"/>
</dbReference>
<keyword evidence="5 10" id="KW-0548">Nucleotidyltransferase</keyword>
<reference evidence="10" key="1">
    <citation type="submission" date="2020-10" db="EMBL/GenBank/DDBJ databases">
        <authorList>
            <person name="Gilroy R."/>
        </authorList>
    </citation>
    <scope>NUCLEOTIDE SEQUENCE</scope>
    <source>
        <strain evidence="10">CHK152-2871</strain>
    </source>
</reference>
<dbReference type="NCBIfam" id="NF004226">
    <property type="entry name" value="PRK05673.1"/>
    <property type="match status" value="1"/>
</dbReference>
<dbReference type="AlphaFoldDB" id="A0A9D1FIU5"/>
<evidence type="ECO:0000256" key="2">
    <source>
        <dbReference type="ARBA" id="ARBA00012417"/>
    </source>
</evidence>
<dbReference type="InterPro" id="IPR040982">
    <property type="entry name" value="DNA_pol3_finger"/>
</dbReference>
<dbReference type="InterPro" id="IPR041931">
    <property type="entry name" value="DNA_pol3_alpha_thumb_dom"/>
</dbReference>